<proteinExistence type="predicted"/>
<sequence>MLKTQEGFDYGFNPKVCFTCKGNCCIGESGYIWVNPKEITAIANFLNLEESLFVERYLFKESHMYSIKEIPHESGVACLFFDDQKRGCSIYEVRPSQCRTFPFWNYFKRHFDELEKECPGIVSLSH</sequence>
<organism evidence="1 2">
    <name type="scientific">Sulfurospirillum tamanense</name>
    <dbReference type="NCBI Taxonomy" id="2813362"/>
    <lineage>
        <taxon>Bacteria</taxon>
        <taxon>Pseudomonadati</taxon>
        <taxon>Campylobacterota</taxon>
        <taxon>Epsilonproteobacteria</taxon>
        <taxon>Campylobacterales</taxon>
        <taxon>Sulfurospirillaceae</taxon>
        <taxon>Sulfurospirillum</taxon>
    </lineage>
</organism>
<dbReference type="PANTHER" id="PTHR35866">
    <property type="entry name" value="PUTATIVE-RELATED"/>
    <property type="match status" value="1"/>
</dbReference>
<protein>
    <submittedName>
        <fullName evidence="1">YkgJ family cysteine cluster protein</fullName>
    </submittedName>
</protein>
<reference evidence="1 2" key="3">
    <citation type="submission" date="2021-02" db="EMBL/GenBank/DDBJ databases">
        <authorList>
            <person name="Merkel A.Y."/>
        </authorList>
    </citation>
    <scope>NUCLEOTIDE SEQUENCE [LARGE SCALE GENOMIC DNA]</scope>
    <source>
        <strain evidence="1 2">T05b</strain>
    </source>
</reference>
<reference evidence="2" key="2">
    <citation type="submission" date="2021-02" db="EMBL/GenBank/DDBJ databases">
        <title>Sulfurospirillum tamanensis sp. nov.</title>
        <authorList>
            <person name="Merkel A.Y."/>
        </authorList>
    </citation>
    <scope>NUCLEOTIDE SEQUENCE [LARGE SCALE GENOMIC DNA]</scope>
    <source>
        <strain evidence="2">T05b</strain>
    </source>
</reference>
<evidence type="ECO:0000313" key="1">
    <source>
        <dbReference type="EMBL" id="MBN2964618.1"/>
    </source>
</evidence>
<comment type="caution">
    <text evidence="1">The sequence shown here is derived from an EMBL/GenBank/DDBJ whole genome shotgun (WGS) entry which is preliminary data.</text>
</comment>
<dbReference type="Pfam" id="PF03692">
    <property type="entry name" value="CxxCxxCC"/>
    <property type="match status" value="1"/>
</dbReference>
<dbReference type="InterPro" id="IPR005358">
    <property type="entry name" value="Puta_zinc/iron-chelating_dom"/>
</dbReference>
<dbReference type="RefSeq" id="WP_205459168.1">
    <property type="nucleotide sequence ID" value="NZ_JAFHKK010000014.1"/>
</dbReference>
<evidence type="ECO:0000313" key="2">
    <source>
        <dbReference type="Proteomes" id="UP000703590"/>
    </source>
</evidence>
<reference evidence="1 2" key="1">
    <citation type="submission" date="2021-02" db="EMBL/GenBank/DDBJ databases">
        <title>Sulfurospirillum tamanensis sp. nov.</title>
        <authorList>
            <person name="Frolova A."/>
            <person name="Merkel A."/>
            <person name="Slobodkin A."/>
        </authorList>
    </citation>
    <scope>NUCLEOTIDE SEQUENCE [LARGE SCALE GENOMIC DNA]</scope>
    <source>
        <strain evidence="1 2">T05b</strain>
    </source>
</reference>
<accession>A0ABS2WSP0</accession>
<gene>
    <name evidence="1" type="ORF">JWV37_07490</name>
</gene>
<dbReference type="Proteomes" id="UP000703590">
    <property type="component" value="Unassembled WGS sequence"/>
</dbReference>
<dbReference type="EMBL" id="JAFHKK010000014">
    <property type="protein sequence ID" value="MBN2964618.1"/>
    <property type="molecule type" value="Genomic_DNA"/>
</dbReference>
<keyword evidence="2" id="KW-1185">Reference proteome</keyword>
<dbReference type="PANTHER" id="PTHR35866:SF1">
    <property type="entry name" value="YKGJ FAMILY CYSTEINE CLUSTER PROTEIN"/>
    <property type="match status" value="1"/>
</dbReference>
<name>A0ABS2WSP0_9BACT</name>